<organism evidence="2 3">
    <name type="scientific">Byssothecium circinans</name>
    <dbReference type="NCBI Taxonomy" id="147558"/>
    <lineage>
        <taxon>Eukaryota</taxon>
        <taxon>Fungi</taxon>
        <taxon>Dikarya</taxon>
        <taxon>Ascomycota</taxon>
        <taxon>Pezizomycotina</taxon>
        <taxon>Dothideomycetes</taxon>
        <taxon>Pleosporomycetidae</taxon>
        <taxon>Pleosporales</taxon>
        <taxon>Massarineae</taxon>
        <taxon>Massarinaceae</taxon>
        <taxon>Byssothecium</taxon>
    </lineage>
</organism>
<dbReference type="AlphaFoldDB" id="A0A6A5TR06"/>
<gene>
    <name evidence="2" type="ORF">CC80DRAFT_415516</name>
</gene>
<protein>
    <submittedName>
        <fullName evidence="2">Uncharacterized protein</fullName>
    </submittedName>
</protein>
<sequence>MKSVLATTLALMTTAAQGIVIWYVSTEPGNAGVRQTWASERWICDRQGHDITEQYLDNNISYAYVDRTGLGNGCTLFEDVGCKGESVSIKKSEVLGPGQVNLTDVNFDNRASSWSCY</sequence>
<feature type="chain" id="PRO_5025338422" evidence="1">
    <location>
        <begin position="19"/>
        <end position="117"/>
    </location>
</feature>
<evidence type="ECO:0000313" key="3">
    <source>
        <dbReference type="Proteomes" id="UP000800035"/>
    </source>
</evidence>
<keyword evidence="3" id="KW-1185">Reference proteome</keyword>
<proteinExistence type="predicted"/>
<name>A0A6A5TR06_9PLEO</name>
<evidence type="ECO:0000256" key="1">
    <source>
        <dbReference type="SAM" id="SignalP"/>
    </source>
</evidence>
<keyword evidence="1" id="KW-0732">Signal</keyword>
<reference evidence="2" key="1">
    <citation type="journal article" date="2020" name="Stud. Mycol.">
        <title>101 Dothideomycetes genomes: a test case for predicting lifestyles and emergence of pathogens.</title>
        <authorList>
            <person name="Haridas S."/>
            <person name="Albert R."/>
            <person name="Binder M."/>
            <person name="Bloem J."/>
            <person name="Labutti K."/>
            <person name="Salamov A."/>
            <person name="Andreopoulos B."/>
            <person name="Baker S."/>
            <person name="Barry K."/>
            <person name="Bills G."/>
            <person name="Bluhm B."/>
            <person name="Cannon C."/>
            <person name="Castanera R."/>
            <person name="Culley D."/>
            <person name="Daum C."/>
            <person name="Ezra D."/>
            <person name="Gonzalez J."/>
            <person name="Henrissat B."/>
            <person name="Kuo A."/>
            <person name="Liang C."/>
            <person name="Lipzen A."/>
            <person name="Lutzoni F."/>
            <person name="Magnuson J."/>
            <person name="Mondo S."/>
            <person name="Nolan M."/>
            <person name="Ohm R."/>
            <person name="Pangilinan J."/>
            <person name="Park H.-J."/>
            <person name="Ramirez L."/>
            <person name="Alfaro M."/>
            <person name="Sun H."/>
            <person name="Tritt A."/>
            <person name="Yoshinaga Y."/>
            <person name="Zwiers L.-H."/>
            <person name="Turgeon B."/>
            <person name="Goodwin S."/>
            <person name="Spatafora J."/>
            <person name="Crous P."/>
            <person name="Grigoriev I."/>
        </authorList>
    </citation>
    <scope>NUCLEOTIDE SEQUENCE</scope>
    <source>
        <strain evidence="2">CBS 675.92</strain>
    </source>
</reference>
<evidence type="ECO:0000313" key="2">
    <source>
        <dbReference type="EMBL" id="KAF1955363.1"/>
    </source>
</evidence>
<dbReference type="OrthoDB" id="3752100at2759"/>
<dbReference type="Proteomes" id="UP000800035">
    <property type="component" value="Unassembled WGS sequence"/>
</dbReference>
<dbReference type="EMBL" id="ML976995">
    <property type="protein sequence ID" value="KAF1955363.1"/>
    <property type="molecule type" value="Genomic_DNA"/>
</dbReference>
<feature type="signal peptide" evidence="1">
    <location>
        <begin position="1"/>
        <end position="18"/>
    </location>
</feature>
<accession>A0A6A5TR06</accession>